<dbReference type="Gene3D" id="2.40.70.10">
    <property type="entry name" value="Acid Proteases"/>
    <property type="match status" value="2"/>
</dbReference>
<evidence type="ECO:0000256" key="1">
    <source>
        <dbReference type="SAM" id="SignalP"/>
    </source>
</evidence>
<keyword evidence="1" id="KW-0732">Signal</keyword>
<dbReference type="EMBL" id="CP104694">
    <property type="protein sequence ID" value="UXI68589.1"/>
    <property type="molecule type" value="Genomic_DNA"/>
</dbReference>
<dbReference type="InterPro" id="IPR021109">
    <property type="entry name" value="Peptidase_aspartic_dom_sf"/>
</dbReference>
<evidence type="ECO:0000313" key="2">
    <source>
        <dbReference type="EMBL" id="UXI68589.1"/>
    </source>
</evidence>
<feature type="chain" id="PRO_5046368678" description="Aspartyl protease" evidence="1">
    <location>
        <begin position="22"/>
        <end position="303"/>
    </location>
</feature>
<dbReference type="RefSeq" id="WP_261695547.1">
    <property type="nucleotide sequence ID" value="NZ_CP104694.1"/>
</dbReference>
<accession>A0ABY6BFP3</accession>
<sequence length="303" mass="33096">MKSISTIVAAVAGVFAPVALALEPLADVPLASHDFGLAMIEVQFDNDVRMTCALDSGAERFGVLPLSVVRRAGVEADSRVIEFINGSKRTLKTAIASMRLSDATSQRGRFNVMDLRLLMPDGQTRESCLVGIDYLRAYTVDIDGIAGRFRLWPKGTRIDTILGPGRNVVMASWNDLPRVGVVVDGQNVNAAIDTGSYNSHINKPLGKRLNVREGDPRLGPLRARDGTKYDGFTLPMLTVASFMLGDADLAGESFSYGDKLRVSNTWSSKPAVWLGWRSLRAHRTLFDFANDEMRVVPAPARSR</sequence>
<protein>
    <recommendedName>
        <fullName evidence="4">Aspartyl protease</fullName>
    </recommendedName>
</protein>
<dbReference type="Proteomes" id="UP001064632">
    <property type="component" value="Chromosome"/>
</dbReference>
<evidence type="ECO:0000313" key="3">
    <source>
        <dbReference type="Proteomes" id="UP001064632"/>
    </source>
</evidence>
<reference evidence="2" key="1">
    <citation type="submission" date="2022-09" db="EMBL/GenBank/DDBJ databases">
        <title>Tahibacter sp. nov., isolated from a fresh water.</title>
        <authorList>
            <person name="Baek J.H."/>
            <person name="Lee J.K."/>
            <person name="Kim J.M."/>
            <person name="Jeon C.O."/>
        </authorList>
    </citation>
    <scope>NUCLEOTIDE SEQUENCE</scope>
    <source>
        <strain evidence="2">W38</strain>
    </source>
</reference>
<gene>
    <name evidence="2" type="ORF">N4264_02750</name>
</gene>
<name>A0ABY6BFP3_9GAMM</name>
<evidence type="ECO:0008006" key="4">
    <source>
        <dbReference type="Google" id="ProtNLM"/>
    </source>
</evidence>
<proteinExistence type="predicted"/>
<keyword evidence="3" id="KW-1185">Reference proteome</keyword>
<organism evidence="2 3">
    <name type="scientific">Tahibacter amnicola</name>
    <dbReference type="NCBI Taxonomy" id="2976241"/>
    <lineage>
        <taxon>Bacteria</taxon>
        <taxon>Pseudomonadati</taxon>
        <taxon>Pseudomonadota</taxon>
        <taxon>Gammaproteobacteria</taxon>
        <taxon>Lysobacterales</taxon>
        <taxon>Rhodanobacteraceae</taxon>
        <taxon>Tahibacter</taxon>
    </lineage>
</organism>
<feature type="signal peptide" evidence="1">
    <location>
        <begin position="1"/>
        <end position="21"/>
    </location>
</feature>